<evidence type="ECO:0000313" key="3">
    <source>
        <dbReference type="EMBL" id="CAL6055420.1"/>
    </source>
</evidence>
<keyword evidence="1" id="KW-0175">Coiled coil</keyword>
<reference evidence="2" key="1">
    <citation type="submission" date="2023-06" db="EMBL/GenBank/DDBJ databases">
        <authorList>
            <person name="Kurt Z."/>
        </authorList>
    </citation>
    <scope>NUCLEOTIDE SEQUENCE</scope>
</reference>
<dbReference type="Proteomes" id="UP001642409">
    <property type="component" value="Unassembled WGS sequence"/>
</dbReference>
<gene>
    <name evidence="2" type="ORF">HINF_LOCUS42449</name>
    <name evidence="3" type="ORF">HINF_LOCUS46535</name>
</gene>
<reference evidence="3 4" key="2">
    <citation type="submission" date="2024-07" db="EMBL/GenBank/DDBJ databases">
        <authorList>
            <person name="Akdeniz Z."/>
        </authorList>
    </citation>
    <scope>NUCLEOTIDE SEQUENCE [LARGE SCALE GENOMIC DNA]</scope>
</reference>
<accession>A0AA86UGD6</accession>
<dbReference type="EMBL" id="CATOUU010000851">
    <property type="protein sequence ID" value="CAI9954804.1"/>
    <property type="molecule type" value="Genomic_DNA"/>
</dbReference>
<dbReference type="EMBL" id="CAXDID020000206">
    <property type="protein sequence ID" value="CAL6055420.1"/>
    <property type="molecule type" value="Genomic_DNA"/>
</dbReference>
<comment type="caution">
    <text evidence="2">The sequence shown here is derived from an EMBL/GenBank/DDBJ whole genome shotgun (WGS) entry which is preliminary data.</text>
</comment>
<organism evidence="2">
    <name type="scientific">Hexamita inflata</name>
    <dbReference type="NCBI Taxonomy" id="28002"/>
    <lineage>
        <taxon>Eukaryota</taxon>
        <taxon>Metamonada</taxon>
        <taxon>Diplomonadida</taxon>
        <taxon>Hexamitidae</taxon>
        <taxon>Hexamitinae</taxon>
        <taxon>Hexamita</taxon>
    </lineage>
</organism>
<evidence type="ECO:0000256" key="1">
    <source>
        <dbReference type="SAM" id="Coils"/>
    </source>
</evidence>
<proteinExistence type="predicted"/>
<sequence>MMHDHHFRAQLKAFTADGALHDYSMKKRVQAQQAATMMTSQQLKEPYVFTKLSGVEEMLEEIPPQRKRQNDFVTSQRNINTFLSQTQSVQRRDIPSELTQTLTLLQDDSKKQQFLQEQQNKLKEEQLKLENQKKIMNTSSLDIAIEFTQNQNNEAFFDTEIIERNEKFVPYMYVLASYLDLRNSTLFIRHYDDCVKLATLANQVLLSQSFADYVNQFIVPCDYDFVMPSLLQTNDALKPLLKFFTKVFQSFSDLAAERPTKRCSTYLQTLVHSQDTYLQFFVTCCFWKLGGGQIQEDEYRRFPTFVQ</sequence>
<evidence type="ECO:0000313" key="4">
    <source>
        <dbReference type="Proteomes" id="UP001642409"/>
    </source>
</evidence>
<name>A0AA86UGD6_9EUKA</name>
<evidence type="ECO:0000313" key="2">
    <source>
        <dbReference type="EMBL" id="CAI9954804.1"/>
    </source>
</evidence>
<protein>
    <submittedName>
        <fullName evidence="2">Uncharacterized protein</fullName>
    </submittedName>
</protein>
<dbReference type="AlphaFoldDB" id="A0AA86UGD6"/>
<feature type="coiled-coil region" evidence="1">
    <location>
        <begin position="105"/>
        <end position="135"/>
    </location>
</feature>
<keyword evidence="4" id="KW-1185">Reference proteome</keyword>